<name>A0ACC3A448_9EURO</name>
<organism evidence="1 2">
    <name type="scientific">Neophaeococcomyces mojaviensis</name>
    <dbReference type="NCBI Taxonomy" id="3383035"/>
    <lineage>
        <taxon>Eukaryota</taxon>
        <taxon>Fungi</taxon>
        <taxon>Dikarya</taxon>
        <taxon>Ascomycota</taxon>
        <taxon>Pezizomycotina</taxon>
        <taxon>Eurotiomycetes</taxon>
        <taxon>Chaetothyriomycetidae</taxon>
        <taxon>Chaetothyriales</taxon>
        <taxon>Chaetothyriales incertae sedis</taxon>
        <taxon>Neophaeococcomyces</taxon>
    </lineage>
</organism>
<evidence type="ECO:0000313" key="1">
    <source>
        <dbReference type="EMBL" id="KAJ9655088.1"/>
    </source>
</evidence>
<comment type="caution">
    <text evidence="1">The sequence shown here is derived from an EMBL/GenBank/DDBJ whole genome shotgun (WGS) entry which is preliminary data.</text>
</comment>
<gene>
    <name evidence="1" type="primary">TRM82</name>
    <name evidence="1" type="ORF">H2198_005944</name>
</gene>
<protein>
    <submittedName>
        <fullName evidence="1">tRNA (Guanine-N(7)-)-methyltransferase non-catalytic subunit trm82</fullName>
    </submittedName>
</protein>
<evidence type="ECO:0000313" key="2">
    <source>
        <dbReference type="Proteomes" id="UP001172386"/>
    </source>
</evidence>
<keyword evidence="2" id="KW-1185">Reference proteome</keyword>
<dbReference type="Proteomes" id="UP001172386">
    <property type="component" value="Unassembled WGS sequence"/>
</dbReference>
<sequence>MTGVRFPAHKLHCIDNEDKRILLTATGTCIQSLSLNDGKCMSVWPRSDDTDSDDDDDELDGRPVKRLKLEDGQDNFLRRQESEGSEASIEIKTEGRQRQKGERRKPKIPDLTLPHVSHLVTTSDGKHAIAITAEDKAVRVFSVSRKGRLRQLSSRSMPKKSCALTLTADETTILIADKFGDVYALPLHPTAGYQRKSETPQVQTNFKPSATALTVHTKGNLEALRQQQTQKQIPPKKEGLDFEHRLLLGHVSLLTDLAIAQAEIQGKQRPFILTSDRDEHIRVSRGIPQAHIIHTFCLGHTEFVSKLCIIPWAKNVLVAGNGEPSLRVYDWQRGVETQRLDLRETFCRDLETCLPLDRSIGKLAVSGIWPLSYNEKSRGLLVALEGLSLLFVFALTRFELRHVQTLNLDGNALDVVDLREQHAVVVSIDSVHKPCSVKEYRDEDGRDVDPVQIFTLRPEQLHEVEAEIFGVRLERNANLVSFRMDGISIESLSNKREATGYNQDKGHEKMYSVLGEFIYGLENLRKRRGKATDEEEDDDNDEAAGAAEGGLEEAPQTA</sequence>
<proteinExistence type="predicted"/>
<dbReference type="EMBL" id="JAPDRQ010000104">
    <property type="protein sequence ID" value="KAJ9655088.1"/>
    <property type="molecule type" value="Genomic_DNA"/>
</dbReference>
<reference evidence="1" key="1">
    <citation type="submission" date="2022-10" db="EMBL/GenBank/DDBJ databases">
        <title>Culturing micro-colonial fungi from biological soil crusts in the Mojave desert and describing Neophaeococcomyces mojavensis, and introducing the new genera and species Taxawa tesnikishii.</title>
        <authorList>
            <person name="Kurbessoian T."/>
            <person name="Stajich J.E."/>
        </authorList>
    </citation>
    <scope>NUCLEOTIDE SEQUENCE</scope>
    <source>
        <strain evidence="1">JES_112</strain>
    </source>
</reference>
<accession>A0ACC3A448</accession>